<feature type="transmembrane region" description="Helical" evidence="2">
    <location>
        <begin position="470"/>
        <end position="487"/>
    </location>
</feature>
<dbReference type="InterPro" id="IPR058062">
    <property type="entry name" value="SCO7613_C"/>
</dbReference>
<dbReference type="RefSeq" id="WP_186346108.1">
    <property type="nucleotide sequence ID" value="NZ_BMMR01000005.1"/>
</dbReference>
<feature type="region of interest" description="Disordered" evidence="1">
    <location>
        <begin position="20"/>
        <end position="61"/>
    </location>
</feature>
<feature type="transmembrane region" description="Helical" evidence="2">
    <location>
        <begin position="129"/>
        <end position="150"/>
    </location>
</feature>
<sequence length="747" mass="72980">MSPTALATCPTCGSHVPAARLPHPPAPPAPSAAPAGPHAPLPAYPVPAPTAAPGSPRPRRGLPTPSVPALLLGLGALCLLVAAVAFLAVAWSALGIGGRTAVLVGLTGATAGLGVVLARRGLRVAAEALSTVSLGLLVLDVVGAAAAGWLGDASGSGLVCVAGVVLAAAALAWLPTGLAAPQVVAPLALGVAALAAVDAIGHPHLVPAAATVVLAAVAGLGVLVGARLLPWTAGSAAALCWGWLALGGLVEAAAYPSLAGLWLDRHALPLATAAALLAASATGWRPALAGTTTLLTLLAVLPALDGGGTPAGSAVLAALVAWTVVGLVSRVGTSVAVRLPLAVSAVGAGLLLVVLSVEATARLLLLAPPATAGVAVRLPAEPAASAPALAIVAALALAAAYAVGSARPLPLSVWLAAGVLGATTTFALLPVPLAVVVALLAGAGLAAVRTHLVAGLLLLAADVVALPSEVLTTGALAALVAGCVLVLDRAVAAAVLPAAAAAFVWSALAVLDVDTAHRGVPVLLVLAAVALLRPRPELEVVAAGAGAVAALLAVTGPTSLALHLTVAGALVTTHALLVADRRALGWLGGLLLAAATWVRLADLGVTAPEAYTLPSATALLLVGLAHLRRHPEAPTGPVLTPGLLLATVPTLLWVLAVDPVSLRAALLGAACLALVLGGTSLRWSAPVSVGWVVGALLVLRELAPYAAATPQWILIGVAGTALTVVGVTWERRLGELRRAQAYVGRLR</sequence>
<dbReference type="EMBL" id="JACMYC010000005">
    <property type="protein sequence ID" value="MBC2960868.1"/>
    <property type="molecule type" value="Genomic_DNA"/>
</dbReference>
<feature type="transmembrane region" description="Helical" evidence="2">
    <location>
        <begin position="493"/>
        <end position="511"/>
    </location>
</feature>
<feature type="transmembrane region" description="Helical" evidence="2">
    <location>
        <begin position="435"/>
        <end position="458"/>
    </location>
</feature>
<dbReference type="Proteomes" id="UP000604001">
    <property type="component" value="Unassembled WGS sequence"/>
</dbReference>
<feature type="transmembrane region" description="Helical" evidence="2">
    <location>
        <begin position="100"/>
        <end position="117"/>
    </location>
</feature>
<comment type="caution">
    <text evidence="3">The sequence shown here is derived from an EMBL/GenBank/DDBJ whole genome shotgun (WGS) entry which is preliminary data.</text>
</comment>
<feature type="transmembrane region" description="Helical" evidence="2">
    <location>
        <begin position="384"/>
        <end position="404"/>
    </location>
</feature>
<keyword evidence="4" id="KW-1185">Reference proteome</keyword>
<feature type="compositionally biased region" description="Pro residues" evidence="1">
    <location>
        <begin position="22"/>
        <end position="50"/>
    </location>
</feature>
<organism evidence="3 4">
    <name type="scientific">Nocardioides deserti</name>
    <dbReference type="NCBI Taxonomy" id="1588644"/>
    <lineage>
        <taxon>Bacteria</taxon>
        <taxon>Bacillati</taxon>
        <taxon>Actinomycetota</taxon>
        <taxon>Actinomycetes</taxon>
        <taxon>Propionibacteriales</taxon>
        <taxon>Nocardioidaceae</taxon>
        <taxon>Nocardioides</taxon>
    </lineage>
</organism>
<feature type="transmembrane region" description="Helical" evidence="2">
    <location>
        <begin position="208"/>
        <end position="229"/>
    </location>
</feature>
<proteinExistence type="predicted"/>
<evidence type="ECO:0008006" key="5">
    <source>
        <dbReference type="Google" id="ProtNLM"/>
    </source>
</evidence>
<feature type="transmembrane region" description="Helical" evidence="2">
    <location>
        <begin position="69"/>
        <end position="94"/>
    </location>
</feature>
<evidence type="ECO:0000256" key="1">
    <source>
        <dbReference type="SAM" id="MobiDB-lite"/>
    </source>
</evidence>
<accession>A0ABR6U919</accession>
<evidence type="ECO:0000313" key="3">
    <source>
        <dbReference type="EMBL" id="MBC2960868.1"/>
    </source>
</evidence>
<keyword evidence="2" id="KW-0472">Membrane</keyword>
<evidence type="ECO:0000313" key="4">
    <source>
        <dbReference type="Proteomes" id="UP000604001"/>
    </source>
</evidence>
<feature type="transmembrane region" description="Helical" evidence="2">
    <location>
        <begin position="662"/>
        <end position="681"/>
    </location>
</feature>
<feature type="transmembrane region" description="Helical" evidence="2">
    <location>
        <begin position="540"/>
        <end position="571"/>
    </location>
</feature>
<feature type="transmembrane region" description="Helical" evidence="2">
    <location>
        <begin position="236"/>
        <end position="255"/>
    </location>
</feature>
<keyword evidence="2" id="KW-0812">Transmembrane</keyword>
<protein>
    <recommendedName>
        <fullName evidence="5">DUF2157 domain-containing protein</fullName>
    </recommendedName>
</protein>
<feature type="transmembrane region" description="Helical" evidence="2">
    <location>
        <begin position="310"/>
        <end position="329"/>
    </location>
</feature>
<feature type="transmembrane region" description="Helical" evidence="2">
    <location>
        <begin position="341"/>
        <end position="364"/>
    </location>
</feature>
<dbReference type="NCBIfam" id="NF047321">
    <property type="entry name" value="SCO7613_CTERM"/>
    <property type="match status" value="1"/>
</dbReference>
<evidence type="ECO:0000256" key="2">
    <source>
        <dbReference type="SAM" id="Phobius"/>
    </source>
</evidence>
<reference evidence="3 4" key="1">
    <citation type="submission" date="2020-08" db="EMBL/GenBank/DDBJ databases">
        <title>novel species in genus Nocardioides.</title>
        <authorList>
            <person name="Zhang G."/>
        </authorList>
    </citation>
    <scope>NUCLEOTIDE SEQUENCE [LARGE SCALE GENOMIC DNA]</scope>
    <source>
        <strain evidence="3 4">SC8A-24</strain>
    </source>
</reference>
<feature type="transmembrane region" description="Helical" evidence="2">
    <location>
        <begin position="583"/>
        <end position="598"/>
    </location>
</feature>
<feature type="transmembrane region" description="Helical" evidence="2">
    <location>
        <begin position="639"/>
        <end position="656"/>
    </location>
</feature>
<name>A0ABR6U919_9ACTN</name>
<feature type="transmembrane region" description="Helical" evidence="2">
    <location>
        <begin position="183"/>
        <end position="202"/>
    </location>
</feature>
<feature type="transmembrane region" description="Helical" evidence="2">
    <location>
        <begin position="712"/>
        <end position="729"/>
    </location>
</feature>
<gene>
    <name evidence="3" type="ORF">H7344_11255</name>
</gene>
<keyword evidence="2" id="KW-1133">Transmembrane helix</keyword>
<feature type="transmembrane region" description="Helical" evidence="2">
    <location>
        <begin position="156"/>
        <end position="176"/>
    </location>
</feature>